<evidence type="ECO:0000313" key="10">
    <source>
        <dbReference type="Proteomes" id="UP001576780"/>
    </source>
</evidence>
<feature type="transmembrane region" description="Helical" evidence="8">
    <location>
        <begin position="360"/>
        <end position="377"/>
    </location>
</feature>
<dbReference type="Proteomes" id="UP001576780">
    <property type="component" value="Unassembled WGS sequence"/>
</dbReference>
<feature type="transmembrane region" description="Helical" evidence="8">
    <location>
        <begin position="159"/>
        <end position="175"/>
    </location>
</feature>
<feature type="transmembrane region" description="Helical" evidence="8">
    <location>
        <begin position="212"/>
        <end position="234"/>
    </location>
</feature>
<dbReference type="EC" id="2.4.-.-" evidence="9"/>
<feature type="transmembrane region" description="Helical" evidence="8">
    <location>
        <begin position="317"/>
        <end position="340"/>
    </location>
</feature>
<feature type="transmembrane region" description="Helical" evidence="8">
    <location>
        <begin position="109"/>
        <end position="126"/>
    </location>
</feature>
<dbReference type="Pfam" id="PF09594">
    <property type="entry name" value="GT87"/>
    <property type="match status" value="1"/>
</dbReference>
<reference evidence="9 10" key="1">
    <citation type="submission" date="2024-09" db="EMBL/GenBank/DDBJ databases">
        <title>Floridaenema gen nov. (Aerosakkonemataceae, Aerosakkonematales ord. nov., Cyanobacteria) from benthic tropical and subtropical fresh waters, with the description of four new species.</title>
        <authorList>
            <person name="Moretto J.A."/>
            <person name="Berthold D.E."/>
            <person name="Lefler F.W."/>
            <person name="Huang I.-S."/>
            <person name="Laughinghouse H. IV."/>
        </authorList>
    </citation>
    <scope>NUCLEOTIDE SEQUENCE [LARGE SCALE GENOMIC DNA]</scope>
    <source>
        <strain evidence="9 10">BLCC-F167</strain>
    </source>
</reference>
<feature type="transmembrane region" description="Helical" evidence="8">
    <location>
        <begin position="287"/>
        <end position="305"/>
    </location>
</feature>
<accession>A0ABV4WKU1</accession>
<dbReference type="InterPro" id="IPR018584">
    <property type="entry name" value="GT87"/>
</dbReference>
<gene>
    <name evidence="9" type="ORF">ACE1CA_12615</name>
</gene>
<dbReference type="EMBL" id="JBHFNT010000107">
    <property type="protein sequence ID" value="MFB2835366.1"/>
    <property type="molecule type" value="Genomic_DNA"/>
</dbReference>
<evidence type="ECO:0000256" key="1">
    <source>
        <dbReference type="ARBA" id="ARBA00004651"/>
    </source>
</evidence>
<dbReference type="RefSeq" id="WP_413277780.1">
    <property type="nucleotide sequence ID" value="NZ_JBHFNT010000107.1"/>
</dbReference>
<feature type="transmembrane region" description="Helical" evidence="8">
    <location>
        <begin position="397"/>
        <end position="417"/>
    </location>
</feature>
<feature type="transmembrane region" description="Helical" evidence="8">
    <location>
        <begin position="32"/>
        <end position="49"/>
    </location>
</feature>
<sequence>MKEILIFLGLIIGTVLLNNIGKKFLRERWNLWLGYGIPACLIILFMWNVSDPKFPFGDFTKAYYTAGRWVIENPLSLYKGKGYNGFVNIPIIAYLFIPLAFLDKFNAQMAMLVLGIIVVVATYFYLVKQTGITGWKKIVLLGMFAINGPLYYSLKQGNTTHFMLLPLLAAVFLLAEKREIWAGVLLAIASLIKLPLLLFGGYLLARQKWQALAGFTGTILAVVGASILIFGVNIHRVWYQESILPYIGKPISRYNVQSVDSFLIRLVASPSVLGTGTPIEVDWRFKVVRYLLLVLLIGGSIWICWRSQQPITSETANLEFCIVLCLAIIISPISWTHYYVLLLVPLSLYVCDRLPIPQNRLWLALMGIATILVSLPVKSAGGSNNPVFRFFVSRLFISHYFFGGALLLGILLAARWYGCDLLQLDRATINSPA</sequence>
<evidence type="ECO:0000256" key="5">
    <source>
        <dbReference type="ARBA" id="ARBA00022989"/>
    </source>
</evidence>
<feature type="transmembrane region" description="Helical" evidence="8">
    <location>
        <begin position="6"/>
        <end position="25"/>
    </location>
</feature>
<feature type="transmembrane region" description="Helical" evidence="8">
    <location>
        <begin position="83"/>
        <end position="102"/>
    </location>
</feature>
<comment type="subcellular location">
    <subcellularLocation>
        <location evidence="1">Cell membrane</location>
        <topology evidence="1">Multi-pass membrane protein</topology>
    </subcellularLocation>
</comment>
<proteinExistence type="inferred from homology"/>
<feature type="transmembrane region" description="Helical" evidence="8">
    <location>
        <begin position="181"/>
        <end position="205"/>
    </location>
</feature>
<evidence type="ECO:0000313" key="9">
    <source>
        <dbReference type="EMBL" id="MFB2835366.1"/>
    </source>
</evidence>
<dbReference type="GO" id="GO:0016757">
    <property type="term" value="F:glycosyltransferase activity"/>
    <property type="evidence" value="ECO:0007669"/>
    <property type="project" value="UniProtKB-KW"/>
</dbReference>
<evidence type="ECO:0000256" key="6">
    <source>
        <dbReference type="ARBA" id="ARBA00023136"/>
    </source>
</evidence>
<organism evidence="9 10">
    <name type="scientific">Floridaenema evergladense BLCC-F167</name>
    <dbReference type="NCBI Taxonomy" id="3153639"/>
    <lineage>
        <taxon>Bacteria</taxon>
        <taxon>Bacillati</taxon>
        <taxon>Cyanobacteriota</taxon>
        <taxon>Cyanophyceae</taxon>
        <taxon>Oscillatoriophycideae</taxon>
        <taxon>Aerosakkonematales</taxon>
        <taxon>Aerosakkonemataceae</taxon>
        <taxon>Floridanema</taxon>
        <taxon>Floridanema evergladense</taxon>
    </lineage>
</organism>
<keyword evidence="3 9" id="KW-0808">Transferase</keyword>
<comment type="similarity">
    <text evidence="7">Belongs to the glycosyltransferase 87 family.</text>
</comment>
<comment type="caution">
    <text evidence="9">The sequence shown here is derived from an EMBL/GenBank/DDBJ whole genome shotgun (WGS) entry which is preliminary data.</text>
</comment>
<keyword evidence="5 8" id="KW-1133">Transmembrane helix</keyword>
<name>A0ABV4WKU1_9CYAN</name>
<evidence type="ECO:0000256" key="4">
    <source>
        <dbReference type="ARBA" id="ARBA00022692"/>
    </source>
</evidence>
<keyword evidence="2" id="KW-1003">Cell membrane</keyword>
<evidence type="ECO:0000256" key="3">
    <source>
        <dbReference type="ARBA" id="ARBA00022679"/>
    </source>
</evidence>
<evidence type="ECO:0000256" key="7">
    <source>
        <dbReference type="ARBA" id="ARBA00024033"/>
    </source>
</evidence>
<keyword evidence="10" id="KW-1185">Reference proteome</keyword>
<protein>
    <submittedName>
        <fullName evidence="9">Glycosyltransferase family 87 protein</fullName>
        <ecNumber evidence="9">2.4.-.-</ecNumber>
    </submittedName>
</protein>
<evidence type="ECO:0000256" key="8">
    <source>
        <dbReference type="SAM" id="Phobius"/>
    </source>
</evidence>
<keyword evidence="4 8" id="KW-0812">Transmembrane</keyword>
<evidence type="ECO:0000256" key="2">
    <source>
        <dbReference type="ARBA" id="ARBA00022475"/>
    </source>
</evidence>
<keyword evidence="6 8" id="KW-0472">Membrane</keyword>
<keyword evidence="9" id="KW-0328">Glycosyltransferase</keyword>